<sequence length="52" mass="5936">QAKLTAEEYEISRLILEDLGLISVSDRGIITVSRQKTDLGQSAYYQNVRHQQ</sequence>
<dbReference type="EMBL" id="DVMN01000081">
    <property type="protein sequence ID" value="HIU21473.1"/>
    <property type="molecule type" value="Genomic_DNA"/>
</dbReference>
<name>A0A9D1L324_9FIRM</name>
<proteinExistence type="predicted"/>
<reference evidence="1" key="2">
    <citation type="journal article" date="2021" name="PeerJ">
        <title>Extensive microbial diversity within the chicken gut microbiome revealed by metagenomics and culture.</title>
        <authorList>
            <person name="Gilroy R."/>
            <person name="Ravi A."/>
            <person name="Getino M."/>
            <person name="Pursley I."/>
            <person name="Horton D.L."/>
            <person name="Alikhan N.F."/>
            <person name="Baker D."/>
            <person name="Gharbi K."/>
            <person name="Hall N."/>
            <person name="Watson M."/>
            <person name="Adriaenssens E.M."/>
            <person name="Foster-Nyarko E."/>
            <person name="Jarju S."/>
            <person name="Secka A."/>
            <person name="Antonio M."/>
            <person name="Oren A."/>
            <person name="Chaudhuri R.R."/>
            <person name="La Ragione R."/>
            <person name="Hildebrand F."/>
            <person name="Pallen M.J."/>
        </authorList>
    </citation>
    <scope>NUCLEOTIDE SEQUENCE</scope>
    <source>
        <strain evidence="1">1063</strain>
    </source>
</reference>
<accession>A0A9D1L324</accession>
<comment type="caution">
    <text evidence="1">The sequence shown here is derived from an EMBL/GenBank/DDBJ whole genome shotgun (WGS) entry which is preliminary data.</text>
</comment>
<evidence type="ECO:0000313" key="1">
    <source>
        <dbReference type="EMBL" id="HIU21473.1"/>
    </source>
</evidence>
<evidence type="ECO:0000313" key="2">
    <source>
        <dbReference type="Proteomes" id="UP000824088"/>
    </source>
</evidence>
<feature type="non-terminal residue" evidence="1">
    <location>
        <position position="1"/>
    </location>
</feature>
<gene>
    <name evidence="1" type="ORF">IAD51_04495</name>
</gene>
<reference evidence="1" key="1">
    <citation type="submission" date="2020-10" db="EMBL/GenBank/DDBJ databases">
        <authorList>
            <person name="Gilroy R."/>
        </authorList>
    </citation>
    <scope>NUCLEOTIDE SEQUENCE</scope>
    <source>
        <strain evidence="1">1063</strain>
    </source>
</reference>
<organism evidence="1 2">
    <name type="scientific">Candidatus Limadaptatus stercorigallinarum</name>
    <dbReference type="NCBI Taxonomy" id="2840845"/>
    <lineage>
        <taxon>Bacteria</taxon>
        <taxon>Bacillati</taxon>
        <taxon>Bacillota</taxon>
        <taxon>Clostridia</taxon>
        <taxon>Eubacteriales</taxon>
        <taxon>Candidatus Limadaptatus</taxon>
    </lineage>
</organism>
<protein>
    <submittedName>
        <fullName evidence="1">Uncharacterized protein</fullName>
    </submittedName>
</protein>
<dbReference type="AlphaFoldDB" id="A0A9D1L324"/>
<dbReference type="Proteomes" id="UP000824088">
    <property type="component" value="Unassembled WGS sequence"/>
</dbReference>